<dbReference type="RefSeq" id="XP_001325543.1">
    <property type="nucleotide sequence ID" value="XM_001325508.1"/>
</dbReference>
<dbReference type="KEGG" id="tva:4771276"/>
<keyword evidence="4" id="KW-0788">Thiol protease</keyword>
<dbReference type="Proteomes" id="UP000001542">
    <property type="component" value="Unassembled WGS sequence"/>
</dbReference>
<dbReference type="PANTHER" id="PTHR10183:SF379">
    <property type="entry name" value="CALPAIN-5"/>
    <property type="match status" value="1"/>
</dbReference>
<dbReference type="OrthoDB" id="424753at2759"/>
<evidence type="ECO:0000256" key="6">
    <source>
        <dbReference type="PROSITE-ProRule" id="PRU00239"/>
    </source>
</evidence>
<evidence type="ECO:0000256" key="5">
    <source>
        <dbReference type="PIRSR" id="PIRSR622684-1"/>
    </source>
</evidence>
<sequence length="641" mass="71798">MIGQYPYQFLLEQTMIADEVISKYHAIQQDCKQNNLKFVDKDFDNSLPSGDVFNDGNSSGSIKLEYLENVYNPDFLSNISSDSIFQGNYQDCFLISILLHLSKHPDMIKSIFVDPDISTGCCCLKFSFIGKPYYVIIDTTVPFVDNCPKFAHPRSKSDSIWFCLVEKAYAKLAGGWKKVGGNPADAMNNIFGIYNQFQKLSEVKNIIPHLDSILKETEFVFLSTFKTQVPEKHQLFSNHSYALLSIEVVNGSKYIHLQDPHGIGATESKNKKMIISDKNGHLLVHESLISTCFESLSYGIFTPNGWSSKSFEFDIEPGENDGRFFSGNGPYVGPLPQWTATFHKKNCLFRLYCIASSKSNNVLGFCMCQNCGTKVSYKPLEQVEFKYAMNGSSIIQQNKASVPDKPYTICISRKVPEKNPVHIYCRIECETEFDLNPIKELDLNMMKSAVIHHHLPKTSRNSPQWYINVNKSGRIIFKIKKTAKTGSYTIFFATQTSKGRCSLSGPFSHTYPISSENGDDFYDIDSTKVNIIGIGVSTSKKEMIDVDFTIELYFDGEISVEKIPDENKSTLMSAAGTIVSGSLKTKAKATPKIPPKVSNHAAKPQKKAVQHKTTAKKKVSEGPPNFDGVGLAGMYKMMEDL</sequence>
<feature type="active site" evidence="5">
    <location>
        <position position="92"/>
    </location>
</feature>
<dbReference type="eggNOG" id="KOG0045">
    <property type="taxonomic scope" value="Eukaryota"/>
</dbReference>
<dbReference type="SUPFAM" id="SSF54001">
    <property type="entry name" value="Cysteine proteinases"/>
    <property type="match status" value="1"/>
</dbReference>
<protein>
    <recommendedName>
        <fullName evidence="8">Calpain catalytic domain-containing protein</fullName>
    </recommendedName>
</protein>
<feature type="active site" evidence="5">
    <location>
        <position position="239"/>
    </location>
</feature>
<evidence type="ECO:0000256" key="2">
    <source>
        <dbReference type="ARBA" id="ARBA00022670"/>
    </source>
</evidence>
<evidence type="ECO:0000256" key="3">
    <source>
        <dbReference type="ARBA" id="ARBA00022801"/>
    </source>
</evidence>
<evidence type="ECO:0000256" key="4">
    <source>
        <dbReference type="ARBA" id="ARBA00022807"/>
    </source>
</evidence>
<evidence type="ECO:0000256" key="7">
    <source>
        <dbReference type="SAM" id="MobiDB-lite"/>
    </source>
</evidence>
<dbReference type="STRING" id="5722.A2E1X1"/>
<evidence type="ECO:0000313" key="10">
    <source>
        <dbReference type="Proteomes" id="UP000001542"/>
    </source>
</evidence>
<dbReference type="InterPro" id="IPR001300">
    <property type="entry name" value="Peptidase_C2_calpain_cat"/>
</dbReference>
<dbReference type="SMART" id="SM00230">
    <property type="entry name" value="CysPc"/>
    <property type="match status" value="1"/>
</dbReference>
<feature type="domain" description="Calpain catalytic" evidence="8">
    <location>
        <begin position="37"/>
        <end position="262"/>
    </location>
</feature>
<keyword evidence="10" id="KW-1185">Reference proteome</keyword>
<keyword evidence="2" id="KW-0645">Protease</keyword>
<dbReference type="VEuPathDB" id="TrichDB:TVAGG3_0036440"/>
<dbReference type="AlphaFoldDB" id="A2E1X1"/>
<evidence type="ECO:0000313" key="9">
    <source>
        <dbReference type="EMBL" id="EAY13320.1"/>
    </source>
</evidence>
<accession>A2E1X1</accession>
<dbReference type="Pfam" id="PF00648">
    <property type="entry name" value="Peptidase_C2"/>
    <property type="match status" value="1"/>
</dbReference>
<evidence type="ECO:0000256" key="1">
    <source>
        <dbReference type="ARBA" id="ARBA00007623"/>
    </source>
</evidence>
<dbReference type="PROSITE" id="PS50203">
    <property type="entry name" value="CALPAIN_CAT"/>
    <property type="match status" value="1"/>
</dbReference>
<name>A2E1X1_TRIV3</name>
<dbReference type="PANTHER" id="PTHR10183">
    <property type="entry name" value="CALPAIN"/>
    <property type="match status" value="1"/>
</dbReference>
<dbReference type="InParanoid" id="A2E1X1"/>
<organism evidence="9 10">
    <name type="scientific">Trichomonas vaginalis (strain ATCC PRA-98 / G3)</name>
    <dbReference type="NCBI Taxonomy" id="412133"/>
    <lineage>
        <taxon>Eukaryota</taxon>
        <taxon>Metamonada</taxon>
        <taxon>Parabasalia</taxon>
        <taxon>Trichomonadida</taxon>
        <taxon>Trichomonadidae</taxon>
        <taxon>Trichomonas</taxon>
    </lineage>
</organism>
<keyword evidence="3" id="KW-0378">Hydrolase</keyword>
<dbReference type="InterPro" id="IPR022684">
    <property type="entry name" value="Calpain_cysteine_protease"/>
</dbReference>
<reference evidence="9" key="2">
    <citation type="journal article" date="2007" name="Science">
        <title>Draft genome sequence of the sexually transmitted pathogen Trichomonas vaginalis.</title>
        <authorList>
            <person name="Carlton J.M."/>
            <person name="Hirt R.P."/>
            <person name="Silva J.C."/>
            <person name="Delcher A.L."/>
            <person name="Schatz M."/>
            <person name="Zhao Q."/>
            <person name="Wortman J.R."/>
            <person name="Bidwell S.L."/>
            <person name="Alsmark U.C.M."/>
            <person name="Besteiro S."/>
            <person name="Sicheritz-Ponten T."/>
            <person name="Noel C.J."/>
            <person name="Dacks J.B."/>
            <person name="Foster P.G."/>
            <person name="Simillion C."/>
            <person name="Van de Peer Y."/>
            <person name="Miranda-Saavedra D."/>
            <person name="Barton G.J."/>
            <person name="Westrop G.D."/>
            <person name="Mueller S."/>
            <person name="Dessi D."/>
            <person name="Fiori P.L."/>
            <person name="Ren Q."/>
            <person name="Paulsen I."/>
            <person name="Zhang H."/>
            <person name="Bastida-Corcuera F.D."/>
            <person name="Simoes-Barbosa A."/>
            <person name="Brown M.T."/>
            <person name="Hayes R.D."/>
            <person name="Mukherjee M."/>
            <person name="Okumura C.Y."/>
            <person name="Schneider R."/>
            <person name="Smith A.J."/>
            <person name="Vanacova S."/>
            <person name="Villalvazo M."/>
            <person name="Haas B.J."/>
            <person name="Pertea M."/>
            <person name="Feldblyum T.V."/>
            <person name="Utterback T.R."/>
            <person name="Shu C.L."/>
            <person name="Osoegawa K."/>
            <person name="de Jong P.J."/>
            <person name="Hrdy I."/>
            <person name="Horvathova L."/>
            <person name="Zubacova Z."/>
            <person name="Dolezal P."/>
            <person name="Malik S.B."/>
            <person name="Logsdon J.M. Jr."/>
            <person name="Henze K."/>
            <person name="Gupta A."/>
            <person name="Wang C.C."/>
            <person name="Dunne R.L."/>
            <person name="Upcroft J.A."/>
            <person name="Upcroft P."/>
            <person name="White O."/>
            <person name="Salzberg S.L."/>
            <person name="Tang P."/>
            <person name="Chiu C.-H."/>
            <person name="Lee Y.-S."/>
            <person name="Embley T.M."/>
            <person name="Coombs G.H."/>
            <person name="Mottram J.C."/>
            <person name="Tachezy J."/>
            <person name="Fraser-Liggett C.M."/>
            <person name="Johnson P.J."/>
        </authorList>
    </citation>
    <scope>NUCLEOTIDE SEQUENCE [LARGE SCALE GENOMIC DNA]</scope>
    <source>
        <strain evidence="9">G3</strain>
    </source>
</reference>
<feature type="region of interest" description="Disordered" evidence="7">
    <location>
        <begin position="589"/>
        <end position="623"/>
    </location>
</feature>
<comment type="similarity">
    <text evidence="1">Belongs to the peptidase C2 family.</text>
</comment>
<comment type="caution">
    <text evidence="6">Lacks conserved residue(s) required for the propagation of feature annotation.</text>
</comment>
<proteinExistence type="inferred from homology"/>
<feature type="compositionally biased region" description="Basic residues" evidence="7">
    <location>
        <begin position="603"/>
        <end position="617"/>
    </location>
</feature>
<dbReference type="EMBL" id="DS113287">
    <property type="protein sequence ID" value="EAY13320.1"/>
    <property type="molecule type" value="Genomic_DNA"/>
</dbReference>
<gene>
    <name evidence="9" type="ORF">TVAG_164300</name>
</gene>
<dbReference type="InterPro" id="IPR038765">
    <property type="entry name" value="Papain-like_cys_pep_sf"/>
</dbReference>
<dbReference type="VEuPathDB" id="TrichDB:TVAG_164300"/>
<dbReference type="PRINTS" id="PR00704">
    <property type="entry name" value="CALPAIN"/>
</dbReference>
<evidence type="ECO:0000259" key="8">
    <source>
        <dbReference type="PROSITE" id="PS50203"/>
    </source>
</evidence>
<reference evidence="9" key="1">
    <citation type="submission" date="2006-10" db="EMBL/GenBank/DDBJ databases">
        <authorList>
            <person name="Amadeo P."/>
            <person name="Zhao Q."/>
            <person name="Wortman J."/>
            <person name="Fraser-Liggett C."/>
            <person name="Carlton J."/>
        </authorList>
    </citation>
    <scope>NUCLEOTIDE SEQUENCE</scope>
    <source>
        <strain evidence="9">G3</strain>
    </source>
</reference>
<dbReference type="GO" id="GO:0004198">
    <property type="term" value="F:calcium-dependent cysteine-type endopeptidase activity"/>
    <property type="evidence" value="ECO:0007669"/>
    <property type="project" value="InterPro"/>
</dbReference>
<dbReference type="GO" id="GO:0006508">
    <property type="term" value="P:proteolysis"/>
    <property type="evidence" value="ECO:0007669"/>
    <property type="project" value="UniProtKB-KW"/>
</dbReference>